<dbReference type="PROSITE" id="PS50267">
    <property type="entry name" value="NA_NEUROTRAN_SYMP_3"/>
    <property type="match status" value="1"/>
</dbReference>
<dbReference type="NCBIfam" id="NF037979">
    <property type="entry name" value="Na_transp"/>
    <property type="match status" value="1"/>
</dbReference>
<keyword evidence="5 10" id="KW-0472">Membrane</keyword>
<evidence type="ECO:0000256" key="4">
    <source>
        <dbReference type="ARBA" id="ARBA00022989"/>
    </source>
</evidence>
<evidence type="ECO:0000256" key="3">
    <source>
        <dbReference type="ARBA" id="ARBA00022692"/>
    </source>
</evidence>
<feature type="transmembrane region" description="Helical" evidence="10">
    <location>
        <begin position="116"/>
        <end position="137"/>
    </location>
</feature>
<comment type="caution">
    <text evidence="11">The sequence shown here is derived from an EMBL/GenBank/DDBJ whole genome shotgun (WGS) entry which is preliminary data.</text>
</comment>
<keyword evidence="12" id="KW-1185">Reference proteome</keyword>
<feature type="transmembrane region" description="Helical" evidence="10">
    <location>
        <begin position="543"/>
        <end position="566"/>
    </location>
</feature>
<feature type="transmembrane region" description="Helical" evidence="10">
    <location>
        <begin position="413"/>
        <end position="438"/>
    </location>
</feature>
<evidence type="ECO:0000313" key="12">
    <source>
        <dbReference type="Proteomes" id="UP001152320"/>
    </source>
</evidence>
<dbReference type="GO" id="GO:0005886">
    <property type="term" value="C:plasma membrane"/>
    <property type="evidence" value="ECO:0007669"/>
    <property type="project" value="TreeGrafter"/>
</dbReference>
<reference evidence="11" key="1">
    <citation type="submission" date="2021-10" db="EMBL/GenBank/DDBJ databases">
        <title>Tropical sea cucumber genome reveals ecological adaptation and Cuvierian tubules defense mechanism.</title>
        <authorList>
            <person name="Chen T."/>
        </authorList>
    </citation>
    <scope>NUCLEOTIDE SEQUENCE</scope>
    <source>
        <strain evidence="11">Nanhai2018</strain>
        <tissue evidence="11">Muscle</tissue>
    </source>
</reference>
<feature type="transmembrane region" description="Helical" evidence="10">
    <location>
        <begin position="471"/>
        <end position="496"/>
    </location>
</feature>
<feature type="binding site" evidence="6">
    <location>
        <position position="440"/>
    </location>
    <ligand>
        <name>Na(+)</name>
        <dbReference type="ChEBI" id="CHEBI:29101"/>
        <label>1</label>
    </ligand>
</feature>
<feature type="binding site" evidence="6">
    <location>
        <position position="95"/>
    </location>
    <ligand>
        <name>Na(+)</name>
        <dbReference type="ChEBI" id="CHEBI:29101"/>
        <label>1</label>
    </ligand>
</feature>
<dbReference type="EMBL" id="JAIZAY010000002">
    <property type="protein sequence ID" value="KAJ8046283.1"/>
    <property type="molecule type" value="Genomic_DNA"/>
</dbReference>
<dbReference type="PROSITE" id="PS00610">
    <property type="entry name" value="NA_NEUROTRAN_SYMP_1"/>
    <property type="match status" value="1"/>
</dbReference>
<evidence type="ECO:0000256" key="5">
    <source>
        <dbReference type="ARBA" id="ARBA00023136"/>
    </source>
</evidence>
<sequence length="680" mass="76338">MELNSFTPTEPRHKHRWALYKTSHWRFLPKIKIFKMDEKDSKGKVDVSTVQAEMDKIELTENGDTVKITGESEQAERDAWGSKMDFIMALIGLAVGLGNVWRFPYLCYKNGGGAFLIPYGISLICAGIPIFLLEVSIGQMLQTGGITVWGIFPLIKGVGYAAFTVSFILCTYYIIIISWSLFYLFSSFTMDLPWGTCEGDWNDIYCNDPALQDNAPEGYFISKNGSLYPVELGKSPAQEFWDNKVLGISSGINELGGLRWELVGCLVLAWILCYLCIWRGVKQTGKIVWFTALSPYVILTILLIRGVTLPGAGDGVYYYMNPDWDRLSSPTVWVDAATQIFFSYSVGIGSLISLGSYNKYRNNSLIDTVVVGFVNAGTSIYAGFVTFSILGYMSYQQGVPVDQVVDEGPGLTFVAYPTALYTMPGATFFAIIFFLMLLMLGMNTQFAVVEGLATSLMDAFPQYKLREHRSIFLLVICLLSFGIGLFCVTEGGMYFFQLFDSYGASGFCLLWIATWECAAVAWGYGVKKFYKNVTDMLGFTPGWYFPVCWFFVSPVVSFGIFLFSLIDYQPAKYGEDYFYPVWGNVLGWFLALISMHWLPSYAIYLFLITPGSLKERWDILKEPTIFPQPPPEEIVSVANSSESGSTSNESRPPTYHNATDNAYDNTAYEEIEEKTEKTQL</sequence>
<feature type="binding site" evidence="6">
    <location>
        <position position="94"/>
    </location>
    <ligand>
        <name>Na(+)</name>
        <dbReference type="ChEBI" id="CHEBI:29101"/>
        <label>1</label>
    </ligand>
</feature>
<evidence type="ECO:0000256" key="7">
    <source>
        <dbReference type="PIRSR" id="PIRSR600175-2"/>
    </source>
</evidence>
<evidence type="ECO:0000256" key="6">
    <source>
        <dbReference type="PIRSR" id="PIRSR600175-1"/>
    </source>
</evidence>
<feature type="binding site" evidence="6">
    <location>
        <position position="375"/>
    </location>
    <ligand>
        <name>Na(+)</name>
        <dbReference type="ChEBI" id="CHEBI:29101"/>
        <label>1</label>
    </ligand>
</feature>
<evidence type="ECO:0000256" key="8">
    <source>
        <dbReference type="RuleBase" id="RU003732"/>
    </source>
</evidence>
<dbReference type="AlphaFoldDB" id="A0A9Q1CK81"/>
<evidence type="ECO:0000256" key="2">
    <source>
        <dbReference type="ARBA" id="ARBA00022448"/>
    </source>
</evidence>
<dbReference type="PANTHER" id="PTHR11616:SF254">
    <property type="entry name" value="TRANSPORTER"/>
    <property type="match status" value="1"/>
</dbReference>
<feature type="binding site" evidence="6">
    <location>
        <position position="92"/>
    </location>
    <ligand>
        <name>Na(+)</name>
        <dbReference type="ChEBI" id="CHEBI:29101"/>
        <label>1</label>
    </ligand>
</feature>
<evidence type="ECO:0000256" key="10">
    <source>
        <dbReference type="SAM" id="Phobius"/>
    </source>
</evidence>
<feature type="transmembrane region" description="Helical" evidence="10">
    <location>
        <begin position="158"/>
        <end position="185"/>
    </location>
</feature>
<evidence type="ECO:0000256" key="1">
    <source>
        <dbReference type="ARBA" id="ARBA00004141"/>
    </source>
</evidence>
<keyword evidence="6" id="KW-0915">Sodium</keyword>
<keyword evidence="7" id="KW-1015">Disulfide bond</keyword>
<dbReference type="GO" id="GO:0006865">
    <property type="term" value="P:amino acid transport"/>
    <property type="evidence" value="ECO:0007669"/>
    <property type="project" value="TreeGrafter"/>
</dbReference>
<name>A0A9Q1CK81_HOLLE</name>
<feature type="transmembrane region" description="Helical" evidence="10">
    <location>
        <begin position="258"/>
        <end position="277"/>
    </location>
</feature>
<dbReference type="InterPro" id="IPR037272">
    <property type="entry name" value="SNS_sf"/>
</dbReference>
<feature type="transmembrane region" description="Helical" evidence="10">
    <location>
        <begin position="586"/>
        <end position="607"/>
    </location>
</feature>
<keyword evidence="3 8" id="KW-0812">Transmembrane</keyword>
<feature type="region of interest" description="Disordered" evidence="9">
    <location>
        <begin position="630"/>
        <end position="666"/>
    </location>
</feature>
<feature type="binding site" evidence="6">
    <location>
        <position position="99"/>
    </location>
    <ligand>
        <name>Na(+)</name>
        <dbReference type="ChEBI" id="CHEBI:29101"/>
        <label>1</label>
    </ligand>
</feature>
<organism evidence="11 12">
    <name type="scientific">Holothuria leucospilota</name>
    <name type="common">Black long sea cucumber</name>
    <name type="synonym">Mertensiothuria leucospilota</name>
    <dbReference type="NCBI Taxonomy" id="206669"/>
    <lineage>
        <taxon>Eukaryota</taxon>
        <taxon>Metazoa</taxon>
        <taxon>Echinodermata</taxon>
        <taxon>Eleutherozoa</taxon>
        <taxon>Echinozoa</taxon>
        <taxon>Holothuroidea</taxon>
        <taxon>Aspidochirotacea</taxon>
        <taxon>Aspidochirotida</taxon>
        <taxon>Holothuriidae</taxon>
        <taxon>Holothuria</taxon>
    </lineage>
</organism>
<feature type="transmembrane region" description="Helical" evidence="10">
    <location>
        <begin position="369"/>
        <end position="393"/>
    </location>
</feature>
<dbReference type="PANTHER" id="PTHR11616">
    <property type="entry name" value="SODIUM/CHLORIDE DEPENDENT TRANSPORTER"/>
    <property type="match status" value="1"/>
</dbReference>
<keyword evidence="2 8" id="KW-0813">Transport</keyword>
<feature type="transmembrane region" description="Helical" evidence="10">
    <location>
        <begin position="332"/>
        <end position="357"/>
    </location>
</feature>
<feature type="transmembrane region" description="Helical" evidence="10">
    <location>
        <begin position="289"/>
        <end position="312"/>
    </location>
</feature>
<dbReference type="GO" id="GO:0046872">
    <property type="term" value="F:metal ion binding"/>
    <property type="evidence" value="ECO:0007669"/>
    <property type="project" value="UniProtKB-KW"/>
</dbReference>
<comment type="subcellular location">
    <subcellularLocation>
        <location evidence="1">Membrane</location>
        <topology evidence="1">Multi-pass membrane protein</topology>
    </subcellularLocation>
</comment>
<proteinExistence type="inferred from homology"/>
<dbReference type="Proteomes" id="UP001152320">
    <property type="component" value="Chromosome 2"/>
</dbReference>
<feature type="transmembrane region" description="Helical" evidence="10">
    <location>
        <begin position="86"/>
        <end position="104"/>
    </location>
</feature>
<protein>
    <recommendedName>
        <fullName evidence="8">Transporter</fullName>
    </recommendedName>
</protein>
<dbReference type="CDD" id="cd11496">
    <property type="entry name" value="SLC6sbd-TauT-like"/>
    <property type="match status" value="1"/>
</dbReference>
<keyword evidence="8" id="KW-0769">Symport</keyword>
<feature type="disulfide bond" evidence="7">
    <location>
        <begin position="197"/>
        <end position="206"/>
    </location>
</feature>
<keyword evidence="6" id="KW-0479">Metal-binding</keyword>
<feature type="binding site" evidence="6">
    <location>
        <position position="343"/>
    </location>
    <ligand>
        <name>Na(+)</name>
        <dbReference type="ChEBI" id="CHEBI:29101"/>
        <label>1</label>
    </ligand>
</feature>
<dbReference type="PRINTS" id="PR00176">
    <property type="entry name" value="NANEUSMPORT"/>
</dbReference>
<dbReference type="Pfam" id="PF00209">
    <property type="entry name" value="SNF"/>
    <property type="match status" value="1"/>
</dbReference>
<accession>A0A9Q1CK81</accession>
<dbReference type="GO" id="GO:0015293">
    <property type="term" value="F:symporter activity"/>
    <property type="evidence" value="ECO:0007669"/>
    <property type="project" value="UniProtKB-KW"/>
</dbReference>
<gene>
    <name evidence="11" type="ORF">HOLleu_04904</name>
</gene>
<dbReference type="SUPFAM" id="SSF161070">
    <property type="entry name" value="SNF-like"/>
    <property type="match status" value="1"/>
</dbReference>
<comment type="similarity">
    <text evidence="8">Belongs to the sodium:neurotransmitter symporter (SNF) (TC 2.A.22) family.</text>
</comment>
<dbReference type="GO" id="GO:0035725">
    <property type="term" value="P:sodium ion transmembrane transport"/>
    <property type="evidence" value="ECO:0007669"/>
    <property type="project" value="TreeGrafter"/>
</dbReference>
<dbReference type="OrthoDB" id="6581954at2759"/>
<feature type="compositionally biased region" description="Low complexity" evidence="9">
    <location>
        <begin position="635"/>
        <end position="650"/>
    </location>
</feature>
<keyword evidence="4 10" id="KW-1133">Transmembrane helix</keyword>
<dbReference type="InterPro" id="IPR000175">
    <property type="entry name" value="Na/ntran_symport"/>
</dbReference>
<evidence type="ECO:0000256" key="9">
    <source>
        <dbReference type="SAM" id="MobiDB-lite"/>
    </source>
</evidence>
<feature type="transmembrane region" description="Helical" evidence="10">
    <location>
        <begin position="502"/>
        <end position="522"/>
    </location>
</feature>
<evidence type="ECO:0000313" key="11">
    <source>
        <dbReference type="EMBL" id="KAJ8046283.1"/>
    </source>
</evidence>